<evidence type="ECO:0000313" key="2">
    <source>
        <dbReference type="Proteomes" id="UP000253805"/>
    </source>
</evidence>
<accession>A0A369NV39</accession>
<name>A0A369NV39_9ACTN</name>
<dbReference type="AlphaFoldDB" id="A0A369NV39"/>
<organism evidence="1 2">
    <name type="scientific">Adlercreutzia equolifaciens subsp. celatus</name>
    <dbReference type="NCBI Taxonomy" id="394340"/>
    <lineage>
        <taxon>Bacteria</taxon>
        <taxon>Bacillati</taxon>
        <taxon>Actinomycetota</taxon>
        <taxon>Coriobacteriia</taxon>
        <taxon>Eggerthellales</taxon>
        <taxon>Eggerthellaceae</taxon>
        <taxon>Adlercreutzia</taxon>
    </lineage>
</organism>
<dbReference type="EMBL" id="PPUT01000045">
    <property type="protein sequence ID" value="RDC41292.1"/>
    <property type="molecule type" value="Genomic_DNA"/>
</dbReference>
<sequence>MSRVFEDDFGWRARFDERPDGTVHGTVVTFDHQPIWDREFPDMETALAHFRLIYPNFQEVA</sequence>
<reference evidence="1 2" key="1">
    <citation type="journal article" date="2018" name="Elife">
        <title>Discovery and characterization of a prevalent human gut bacterial enzyme sufficient for the inactivation of a family of plant toxins.</title>
        <authorList>
            <person name="Koppel N."/>
            <person name="Bisanz J.E."/>
            <person name="Pandelia M.E."/>
            <person name="Turnbaugh P.J."/>
            <person name="Balskus E.P."/>
        </authorList>
    </citation>
    <scope>NUCLEOTIDE SEQUENCE [LARGE SCALE GENOMIC DNA]</scope>
    <source>
        <strain evidence="1 2">OB21 GAM 11</strain>
    </source>
</reference>
<dbReference type="Proteomes" id="UP000253805">
    <property type="component" value="Unassembled WGS sequence"/>
</dbReference>
<proteinExistence type="predicted"/>
<gene>
    <name evidence="1" type="ORF">C1850_11220</name>
</gene>
<comment type="caution">
    <text evidence="1">The sequence shown here is derived from an EMBL/GenBank/DDBJ whole genome shotgun (WGS) entry which is preliminary data.</text>
</comment>
<protein>
    <submittedName>
        <fullName evidence="1">Uncharacterized protein</fullName>
    </submittedName>
</protein>
<evidence type="ECO:0000313" key="1">
    <source>
        <dbReference type="EMBL" id="RDC41292.1"/>
    </source>
</evidence>
<dbReference type="RefSeq" id="WP_114549740.1">
    <property type="nucleotide sequence ID" value="NZ_PPUT01000045.1"/>
</dbReference>